<dbReference type="Gene3D" id="1.10.3170.10">
    <property type="entry name" value="Recbcd, chain B, domain 2"/>
    <property type="match status" value="1"/>
</dbReference>
<evidence type="ECO:0000256" key="7">
    <source>
        <dbReference type="ARBA" id="ARBA00034808"/>
    </source>
</evidence>
<dbReference type="InterPro" id="IPR014016">
    <property type="entry name" value="UvrD-like_ATP-bd"/>
</dbReference>
<dbReference type="SUPFAM" id="SSF52540">
    <property type="entry name" value="P-loop containing nucleoside triphosphate hydrolases"/>
    <property type="match status" value="1"/>
</dbReference>
<keyword evidence="4 9" id="KW-0067">ATP-binding</keyword>
<keyword evidence="13" id="KW-1185">Reference proteome</keyword>
<evidence type="ECO:0000256" key="2">
    <source>
        <dbReference type="ARBA" id="ARBA00022801"/>
    </source>
</evidence>
<evidence type="ECO:0000256" key="4">
    <source>
        <dbReference type="ARBA" id="ARBA00022840"/>
    </source>
</evidence>
<dbReference type="GO" id="GO:0005524">
    <property type="term" value="F:ATP binding"/>
    <property type="evidence" value="ECO:0007669"/>
    <property type="project" value="UniProtKB-UniRule"/>
</dbReference>
<keyword evidence="2 9" id="KW-0378">Hydrolase</keyword>
<proteinExistence type="predicted"/>
<evidence type="ECO:0000256" key="5">
    <source>
        <dbReference type="ARBA" id="ARBA00023235"/>
    </source>
</evidence>
<dbReference type="PANTHER" id="PTHR11070">
    <property type="entry name" value="UVRD / RECB / PCRA DNA HELICASE FAMILY MEMBER"/>
    <property type="match status" value="1"/>
</dbReference>
<dbReference type="GO" id="GO:0003677">
    <property type="term" value="F:DNA binding"/>
    <property type="evidence" value="ECO:0007669"/>
    <property type="project" value="InterPro"/>
</dbReference>
<evidence type="ECO:0000256" key="3">
    <source>
        <dbReference type="ARBA" id="ARBA00022806"/>
    </source>
</evidence>
<evidence type="ECO:0000256" key="9">
    <source>
        <dbReference type="PROSITE-ProRule" id="PRU00560"/>
    </source>
</evidence>
<dbReference type="PROSITE" id="PS51217">
    <property type="entry name" value="UVRD_HELICASE_CTER"/>
    <property type="match status" value="1"/>
</dbReference>
<dbReference type="Proteomes" id="UP000481043">
    <property type="component" value="Unassembled WGS sequence"/>
</dbReference>
<dbReference type="Gene3D" id="3.40.50.300">
    <property type="entry name" value="P-loop containing nucleotide triphosphate hydrolases"/>
    <property type="match status" value="3"/>
</dbReference>
<reference evidence="12 13" key="1">
    <citation type="submission" date="2020-02" db="EMBL/GenBank/DDBJ databases">
        <title>Bacillus aquiflavi sp. nov., isolated from yellow water of strong flavor Chinese baijiu in Yibin region of China.</title>
        <authorList>
            <person name="Xie J."/>
        </authorList>
    </citation>
    <scope>NUCLEOTIDE SEQUENCE [LARGE SCALE GENOMIC DNA]</scope>
    <source>
        <strain evidence="12 13">SA4</strain>
    </source>
</reference>
<dbReference type="GO" id="GO:0005829">
    <property type="term" value="C:cytosol"/>
    <property type="evidence" value="ECO:0007669"/>
    <property type="project" value="TreeGrafter"/>
</dbReference>
<keyword evidence="5" id="KW-0413">Isomerase</keyword>
<evidence type="ECO:0000256" key="6">
    <source>
        <dbReference type="ARBA" id="ARBA00034617"/>
    </source>
</evidence>
<dbReference type="RefSeq" id="WP_163178279.1">
    <property type="nucleotide sequence ID" value="NZ_JAAIWM010000001.1"/>
</dbReference>
<keyword evidence="1 9" id="KW-0547">Nucleotide-binding</keyword>
<dbReference type="InterPro" id="IPR027417">
    <property type="entry name" value="P-loop_NTPase"/>
</dbReference>
<evidence type="ECO:0000313" key="13">
    <source>
        <dbReference type="Proteomes" id="UP000481043"/>
    </source>
</evidence>
<dbReference type="PANTHER" id="PTHR11070:SF2">
    <property type="entry name" value="ATP-DEPENDENT DNA HELICASE SRS2"/>
    <property type="match status" value="1"/>
</dbReference>
<dbReference type="EC" id="5.6.2.4" evidence="7"/>
<feature type="domain" description="UvrD-like helicase C-terminal" evidence="11">
    <location>
        <begin position="620"/>
        <end position="904"/>
    </location>
</feature>
<evidence type="ECO:0000259" key="11">
    <source>
        <dbReference type="PROSITE" id="PS51217"/>
    </source>
</evidence>
<dbReference type="PROSITE" id="PS51198">
    <property type="entry name" value="UVRD_HELICASE_ATP_BIND"/>
    <property type="match status" value="1"/>
</dbReference>
<keyword evidence="3 9" id="KW-0347">Helicase</keyword>
<dbReference type="GO" id="GO:0000725">
    <property type="term" value="P:recombinational repair"/>
    <property type="evidence" value="ECO:0007669"/>
    <property type="project" value="TreeGrafter"/>
</dbReference>
<name>A0A6M0Q4D3_9BACI</name>
<dbReference type="Gene3D" id="1.10.486.10">
    <property type="entry name" value="PCRA, domain 4"/>
    <property type="match status" value="1"/>
</dbReference>
<evidence type="ECO:0000313" key="12">
    <source>
        <dbReference type="EMBL" id="NEY71102.1"/>
    </source>
</evidence>
<feature type="binding site" evidence="9">
    <location>
        <begin position="316"/>
        <end position="323"/>
    </location>
    <ligand>
        <name>ATP</name>
        <dbReference type="ChEBI" id="CHEBI:30616"/>
    </ligand>
</feature>
<feature type="domain" description="UvrD-like helicase ATP-binding" evidence="10">
    <location>
        <begin position="295"/>
        <end position="619"/>
    </location>
</feature>
<dbReference type="InterPro" id="IPR014017">
    <property type="entry name" value="DNA_helicase_UvrD-like_C"/>
</dbReference>
<dbReference type="Pfam" id="PF00580">
    <property type="entry name" value="UvrD-helicase"/>
    <property type="match status" value="1"/>
</dbReference>
<protein>
    <recommendedName>
        <fullName evidence="7">DNA 3'-5' helicase</fullName>
        <ecNumber evidence="7">5.6.2.4</ecNumber>
    </recommendedName>
</protein>
<dbReference type="GO" id="GO:0016787">
    <property type="term" value="F:hydrolase activity"/>
    <property type="evidence" value="ECO:0007669"/>
    <property type="project" value="UniProtKB-UniRule"/>
</dbReference>
<organism evidence="12 13">
    <name type="scientific">Bacillus mesophilus</name>
    <dbReference type="NCBI Taxonomy" id="1808955"/>
    <lineage>
        <taxon>Bacteria</taxon>
        <taxon>Bacillati</taxon>
        <taxon>Bacillota</taxon>
        <taxon>Bacilli</taxon>
        <taxon>Bacillales</taxon>
        <taxon>Bacillaceae</taxon>
        <taxon>Bacillus</taxon>
    </lineage>
</organism>
<dbReference type="Pfam" id="PF13361">
    <property type="entry name" value="UvrD_C"/>
    <property type="match status" value="1"/>
</dbReference>
<evidence type="ECO:0000259" key="10">
    <source>
        <dbReference type="PROSITE" id="PS51198"/>
    </source>
</evidence>
<dbReference type="GO" id="GO:0043138">
    <property type="term" value="F:3'-5' DNA helicase activity"/>
    <property type="evidence" value="ECO:0007669"/>
    <property type="project" value="UniProtKB-EC"/>
</dbReference>
<comment type="catalytic activity">
    <reaction evidence="6">
        <text>Couples ATP hydrolysis with the unwinding of duplex DNA by translocating in the 3'-5' direction.</text>
        <dbReference type="EC" id="5.6.2.4"/>
    </reaction>
</comment>
<accession>A0A6M0Q4D3</accession>
<comment type="caution">
    <text evidence="12">The sequence shown here is derived from an EMBL/GenBank/DDBJ whole genome shotgun (WGS) entry which is preliminary data.</text>
</comment>
<comment type="catalytic activity">
    <reaction evidence="8">
        <text>ATP + H2O = ADP + phosphate + H(+)</text>
        <dbReference type="Rhea" id="RHEA:13065"/>
        <dbReference type="ChEBI" id="CHEBI:15377"/>
        <dbReference type="ChEBI" id="CHEBI:15378"/>
        <dbReference type="ChEBI" id="CHEBI:30616"/>
        <dbReference type="ChEBI" id="CHEBI:43474"/>
        <dbReference type="ChEBI" id="CHEBI:456216"/>
        <dbReference type="EC" id="5.6.2.4"/>
    </reaction>
</comment>
<evidence type="ECO:0000256" key="8">
    <source>
        <dbReference type="ARBA" id="ARBA00048988"/>
    </source>
</evidence>
<evidence type="ECO:0000256" key="1">
    <source>
        <dbReference type="ARBA" id="ARBA00022741"/>
    </source>
</evidence>
<gene>
    <name evidence="12" type="ORF">G4D63_05025</name>
</gene>
<dbReference type="AlphaFoldDB" id="A0A6M0Q4D3"/>
<dbReference type="EMBL" id="JAAIWM010000001">
    <property type="protein sequence ID" value="NEY71102.1"/>
    <property type="molecule type" value="Genomic_DNA"/>
</dbReference>
<sequence length="1013" mass="118258">MFIETDLENRAGVEAERKVWDAVKGYFAGRNSFAFLHYPMFNRGHQGRKEIDILLVDQELGVTVIEVKGIRIDQIESIQGHVWTYRDFYTDKGNPYSQAEQQLYMLCNKLEKNPLLYRSFSKRVVIALPNITRSEWEMRGFDKLLHSPPILFQDDLLNNISILESYFIVKANEPLNNRQWSIMKSLFSIMDEAETSFVPQEAYFSKLYILSSEEQFVQHKAAIEQALSKGLKIFLLSYVQLPEQWINQFKPFRDEYQLLIYTNLYQAVRQDAIVIQDGEQVTETIQEIITSNFPKFNLGQYKASHAPLDEHLMVTAGAGTGKTHVMIDRILFLLAKGELSLKDVIMITFTNDSTNEMKERLQKKLIHLSKLTGRTKYLLYAEDIKEMQISTIHSYAKSIIVSLAHELGLGRNVQLRSFVKTKKDIIEQLANEYFRTKTVKGLVQLKFPHYELINVMYDFWEEMEKKGLTKKEIMDLDWGQAKSTEYESVHGLFEYVFKHCEDKLDQEKKKENAVSMGDLIRKIKDFSQDQDKMVQIKGNKFLFVDEFQDSDNVQIEMVASLANYLNYQLFVVGDVKQSIYRFRGADYRSFDVLDSKVKANSKQDTVFTSISLNQNYRTSTSILNKLDQLFVEWGKKGWLSYSKDDRLEGATDAVEKRNEFQFISVRDNKRAELEMVDAIKESLSMTKALPKDKNRKIALIVRTNSQAKAVNKWCDVASITTLQNLDGTFFTSDAVRDFKYLLEGLLYPNDAKYVLNALQTPYFRYEIPFQVLLPFSGESRRILDFIHSKIGKNFTQYVEQLKVLPIMAIIQKIISEKGIFEHLSEYSQKRKAQGNDEINIQQYKVNLFHLMNMIQQQFDTMSSTLFTLHEWLTLQIRTNRTENEPMIETTEQTVEITTVHRSKGLEYHTVIIPKTDYQFESDRDSFYIQEENEMIGGKRKVGWYLKNRDSSSYYDQLNTLERNETNKEETRLLYVAMTRTKERLVVILPEQDKKQTWSSLIKATGNKGVRNDR</sequence>
<dbReference type="InterPro" id="IPR000212">
    <property type="entry name" value="DNA_helicase_UvrD/REP"/>
</dbReference>